<organism evidence="1 2">
    <name type="scientific">Allacma fusca</name>
    <dbReference type="NCBI Taxonomy" id="39272"/>
    <lineage>
        <taxon>Eukaryota</taxon>
        <taxon>Metazoa</taxon>
        <taxon>Ecdysozoa</taxon>
        <taxon>Arthropoda</taxon>
        <taxon>Hexapoda</taxon>
        <taxon>Collembola</taxon>
        <taxon>Symphypleona</taxon>
        <taxon>Sminthuridae</taxon>
        <taxon>Allacma</taxon>
    </lineage>
</organism>
<name>A0A8J2KA73_9HEXA</name>
<proteinExistence type="predicted"/>
<keyword evidence="2" id="KW-1185">Reference proteome</keyword>
<dbReference type="EMBL" id="CAJVCH010276217">
    <property type="protein sequence ID" value="CAG7734774.1"/>
    <property type="molecule type" value="Genomic_DNA"/>
</dbReference>
<evidence type="ECO:0000313" key="1">
    <source>
        <dbReference type="EMBL" id="CAG7734774.1"/>
    </source>
</evidence>
<sequence length="421" mass="47005">LTLLSSSENNTPQEELTHYLKMYFRATSLLVICSFLQGSLVQGLLQCNISLAGGLDRWPRITHNQGGIPATAINIGESKSGAYVLTHNFRSGFVIGNYHTENNNAYFGPDITPPSEYRILVNAENCLIDWVDAHSYGSYAPPFAVKAYNEDYYVGRIYKDGIFYGGHLKYNNSTSPTCTFPVFINKTIVTDCADAEVMTAFSNGVTVRLETVDIQLGPGTTVANAMAVEEIRNYGDAVISQTIEHKKTIREVFSNSKPTLIDFKDIAGVYSETKISTMGNYVSRVSHTYNMTEIRTTTIEKTTEFKMQRTITVPPYEGVQVCSMLSIQENFEIPYTTQMFYTAPGITPGELYKMLKESDTKDILQFDGRVFHNTSGIFKGSMAVSMGFFVVDLNKGIGCIEHAQSITRMNANRWRSLKNEL</sequence>
<feature type="non-terminal residue" evidence="1">
    <location>
        <position position="421"/>
    </location>
</feature>
<evidence type="ECO:0000313" key="2">
    <source>
        <dbReference type="Proteomes" id="UP000708208"/>
    </source>
</evidence>
<reference evidence="1" key="1">
    <citation type="submission" date="2021-06" db="EMBL/GenBank/DDBJ databases">
        <authorList>
            <person name="Hodson N. C."/>
            <person name="Mongue J. A."/>
            <person name="Jaron S. K."/>
        </authorList>
    </citation>
    <scope>NUCLEOTIDE SEQUENCE</scope>
</reference>
<gene>
    <name evidence="1" type="ORF">AFUS01_LOCUS23144</name>
</gene>
<accession>A0A8J2KA73</accession>
<comment type="caution">
    <text evidence="1">The sequence shown here is derived from an EMBL/GenBank/DDBJ whole genome shotgun (WGS) entry which is preliminary data.</text>
</comment>
<protein>
    <submittedName>
        <fullName evidence="1">Uncharacterized protein</fullName>
    </submittedName>
</protein>
<dbReference type="AlphaFoldDB" id="A0A8J2KA73"/>
<feature type="non-terminal residue" evidence="1">
    <location>
        <position position="1"/>
    </location>
</feature>
<dbReference type="Proteomes" id="UP000708208">
    <property type="component" value="Unassembled WGS sequence"/>
</dbReference>